<reference evidence="4" key="2">
    <citation type="submission" date="2020-04" db="EMBL/GenBank/DDBJ databases">
        <authorList>
            <consortium name="NCBI Genome Project"/>
        </authorList>
    </citation>
    <scope>NUCLEOTIDE SEQUENCE</scope>
    <source>
        <strain evidence="4">CBS 781.70</strain>
    </source>
</reference>
<sequence>MLSHFIRILFHAFVRVLWSCIEIRFQIRTYLLLFSRSCLVRLRSGHSFPVVLVEVLFGETALRIADLDHPSAWSNRRGAIRIRHVRKHVLGFLKSAFGGVDIDRGMKLRMMIWPHRSDNYLTFPVGWNWSGICLENPGHNNSYAMDCAF</sequence>
<dbReference type="AlphaFoldDB" id="A0A6G1FQU5"/>
<proteinExistence type="predicted"/>
<dbReference type="Proteomes" id="UP000504638">
    <property type="component" value="Unplaced"/>
</dbReference>
<reference evidence="2 4" key="1">
    <citation type="submission" date="2020-01" db="EMBL/GenBank/DDBJ databases">
        <authorList>
            <consortium name="DOE Joint Genome Institute"/>
            <person name="Haridas S."/>
            <person name="Albert R."/>
            <person name="Binder M."/>
            <person name="Bloem J."/>
            <person name="Labutti K."/>
            <person name="Salamov A."/>
            <person name="Andreopoulos B."/>
            <person name="Baker S.E."/>
            <person name="Barry K."/>
            <person name="Bills G."/>
            <person name="Bluhm B.H."/>
            <person name="Cannon C."/>
            <person name="Castanera R."/>
            <person name="Culley D.E."/>
            <person name="Daum C."/>
            <person name="Ezra D."/>
            <person name="Gonzalez J.B."/>
            <person name="Henrissat B."/>
            <person name="Kuo A."/>
            <person name="Liang C."/>
            <person name="Lipzen A."/>
            <person name="Lutzoni F."/>
            <person name="Magnuson J."/>
            <person name="Mondo S."/>
            <person name="Nolan M."/>
            <person name="Ohm R."/>
            <person name="Pangilinan J."/>
            <person name="Park H.-J."/>
            <person name="Ramirez L."/>
            <person name="Alfaro M."/>
            <person name="Sun H."/>
            <person name="Tritt A."/>
            <person name="Yoshinaga Y."/>
            <person name="Zwiers L.-H."/>
            <person name="Turgeon B.G."/>
            <person name="Goodwin S.B."/>
            <person name="Spatafora J.W."/>
            <person name="Crous P.W."/>
            <person name="Grigoriev I.V."/>
        </authorList>
    </citation>
    <scope>NUCLEOTIDE SEQUENCE</scope>
    <source>
        <strain evidence="2 4">CBS 781.70</strain>
    </source>
</reference>
<feature type="chain" id="PRO_5044631518" description="Secreted protein" evidence="1">
    <location>
        <begin position="20"/>
        <end position="149"/>
    </location>
</feature>
<dbReference type="GeneID" id="54415301"/>
<reference evidence="4" key="3">
    <citation type="submission" date="2025-04" db="UniProtKB">
        <authorList>
            <consortium name="RefSeq"/>
        </authorList>
    </citation>
    <scope>IDENTIFICATION</scope>
    <source>
        <strain evidence="4">CBS 781.70</strain>
    </source>
</reference>
<gene>
    <name evidence="2 4" type="ORF">P152DRAFT_254509</name>
</gene>
<evidence type="ECO:0008006" key="5">
    <source>
        <dbReference type="Google" id="ProtNLM"/>
    </source>
</evidence>
<dbReference type="EMBL" id="ML975189">
    <property type="protein sequence ID" value="KAF1808164.1"/>
    <property type="molecule type" value="Genomic_DNA"/>
</dbReference>
<accession>A0A6G1FQU5</accession>
<protein>
    <recommendedName>
        <fullName evidence="5">Secreted protein</fullName>
    </recommendedName>
</protein>
<evidence type="ECO:0000313" key="4">
    <source>
        <dbReference type="RefSeq" id="XP_033529795.1"/>
    </source>
</evidence>
<dbReference type="RefSeq" id="XP_033529795.1">
    <property type="nucleotide sequence ID" value="XM_033674731.1"/>
</dbReference>
<organism evidence="2">
    <name type="scientific">Eremomyces bilateralis CBS 781.70</name>
    <dbReference type="NCBI Taxonomy" id="1392243"/>
    <lineage>
        <taxon>Eukaryota</taxon>
        <taxon>Fungi</taxon>
        <taxon>Dikarya</taxon>
        <taxon>Ascomycota</taxon>
        <taxon>Pezizomycotina</taxon>
        <taxon>Dothideomycetes</taxon>
        <taxon>Dothideomycetes incertae sedis</taxon>
        <taxon>Eremomycetales</taxon>
        <taxon>Eremomycetaceae</taxon>
        <taxon>Eremomyces</taxon>
    </lineage>
</organism>
<evidence type="ECO:0000256" key="1">
    <source>
        <dbReference type="SAM" id="SignalP"/>
    </source>
</evidence>
<evidence type="ECO:0000313" key="3">
    <source>
        <dbReference type="Proteomes" id="UP000504638"/>
    </source>
</evidence>
<evidence type="ECO:0000313" key="2">
    <source>
        <dbReference type="EMBL" id="KAF1808164.1"/>
    </source>
</evidence>
<name>A0A6G1FQU5_9PEZI</name>
<keyword evidence="1" id="KW-0732">Signal</keyword>
<keyword evidence="3" id="KW-1185">Reference proteome</keyword>
<feature type="signal peptide" evidence="1">
    <location>
        <begin position="1"/>
        <end position="19"/>
    </location>
</feature>